<dbReference type="AlphaFoldDB" id="A0A330L111"/>
<keyword evidence="2" id="KW-1185">Reference proteome</keyword>
<protein>
    <submittedName>
        <fullName evidence="1">Uncharacterized protein</fullName>
    </submittedName>
</protein>
<evidence type="ECO:0000313" key="1">
    <source>
        <dbReference type="EMBL" id="SPP63027.1"/>
    </source>
</evidence>
<dbReference type="EMBL" id="OUNR01000001">
    <property type="protein sequence ID" value="SPP63027.1"/>
    <property type="molecule type" value="Genomic_DNA"/>
</dbReference>
<dbReference type="Proteomes" id="UP000248168">
    <property type="component" value="Unassembled WGS sequence"/>
</dbReference>
<reference evidence="2" key="1">
    <citation type="submission" date="2018-04" db="EMBL/GenBank/DDBJ databases">
        <authorList>
            <person name="Lucker S."/>
            <person name="Sakoula D."/>
        </authorList>
    </citation>
    <scope>NUCLEOTIDE SEQUENCE [LARGE SCALE GENOMIC DNA]</scope>
</reference>
<evidence type="ECO:0000313" key="2">
    <source>
        <dbReference type="Proteomes" id="UP000248168"/>
    </source>
</evidence>
<name>A0A330L111_9BACT</name>
<dbReference type="InParanoid" id="A0A330L111"/>
<organism evidence="1 2">
    <name type="scientific">Nitrospira lenta</name>
    <dbReference type="NCBI Taxonomy" id="1436998"/>
    <lineage>
        <taxon>Bacteria</taxon>
        <taxon>Pseudomonadati</taxon>
        <taxon>Nitrospirota</taxon>
        <taxon>Nitrospiria</taxon>
        <taxon>Nitrospirales</taxon>
        <taxon>Nitrospiraceae</taxon>
        <taxon>Nitrospira</taxon>
    </lineage>
</organism>
<sequence>MSEPKGKTLQLNVRLKSSESSAHPLATNYTNVGVAQGIAYVDFGFIEPALLGAIAKTAKDGQAAPKGLEGHLVTRGAMGVDVLARLHQQIQQVLVSMRDARQGELKT</sequence>
<accession>A0A330L111</accession>
<proteinExistence type="predicted"/>
<gene>
    <name evidence="1" type="ORF">NITLEN_10113</name>
</gene>
<dbReference type="OrthoDB" id="9796647at2"/>
<dbReference type="RefSeq" id="WP_121987636.1">
    <property type="nucleotide sequence ID" value="NZ_OUNR01000001.1"/>
</dbReference>